<dbReference type="Pfam" id="PF20684">
    <property type="entry name" value="Fung_rhodopsin"/>
    <property type="match status" value="1"/>
</dbReference>
<evidence type="ECO:0000256" key="4">
    <source>
        <dbReference type="ARBA" id="ARBA00023136"/>
    </source>
</evidence>
<reference evidence="9" key="1">
    <citation type="journal article" date="2021" name="Nat. Commun.">
        <title>Genetic determinants of endophytism in the Arabidopsis root mycobiome.</title>
        <authorList>
            <person name="Mesny F."/>
            <person name="Miyauchi S."/>
            <person name="Thiergart T."/>
            <person name="Pickel B."/>
            <person name="Atanasova L."/>
            <person name="Karlsson M."/>
            <person name="Huettel B."/>
            <person name="Barry K.W."/>
            <person name="Haridas S."/>
            <person name="Chen C."/>
            <person name="Bauer D."/>
            <person name="Andreopoulos W."/>
            <person name="Pangilinan J."/>
            <person name="LaButti K."/>
            <person name="Riley R."/>
            <person name="Lipzen A."/>
            <person name="Clum A."/>
            <person name="Drula E."/>
            <person name="Henrissat B."/>
            <person name="Kohler A."/>
            <person name="Grigoriev I.V."/>
            <person name="Martin F.M."/>
            <person name="Hacquard S."/>
        </authorList>
    </citation>
    <scope>NUCLEOTIDE SEQUENCE</scope>
    <source>
        <strain evidence="9">MPI-CAGE-CH-0230</strain>
    </source>
</reference>
<keyword evidence="3 7" id="KW-1133">Transmembrane helix</keyword>
<evidence type="ECO:0000256" key="7">
    <source>
        <dbReference type="SAM" id="Phobius"/>
    </source>
</evidence>
<dbReference type="AlphaFoldDB" id="A0A9P8XRM3"/>
<evidence type="ECO:0000256" key="6">
    <source>
        <dbReference type="SAM" id="MobiDB-lite"/>
    </source>
</evidence>
<comment type="similarity">
    <text evidence="5">Belongs to the SAT4 family.</text>
</comment>
<dbReference type="OrthoDB" id="3934549at2759"/>
<evidence type="ECO:0000313" key="10">
    <source>
        <dbReference type="Proteomes" id="UP000756346"/>
    </source>
</evidence>
<comment type="caution">
    <text evidence="9">The sequence shown here is derived from an EMBL/GenBank/DDBJ whole genome shotgun (WGS) entry which is preliminary data.</text>
</comment>
<evidence type="ECO:0000256" key="3">
    <source>
        <dbReference type="ARBA" id="ARBA00022989"/>
    </source>
</evidence>
<feature type="transmembrane region" description="Helical" evidence="7">
    <location>
        <begin position="94"/>
        <end position="115"/>
    </location>
</feature>
<feature type="transmembrane region" description="Helical" evidence="7">
    <location>
        <begin position="51"/>
        <end position="74"/>
    </location>
</feature>
<keyword evidence="2 7" id="KW-0812">Transmembrane</keyword>
<dbReference type="RefSeq" id="XP_046005105.1">
    <property type="nucleotide sequence ID" value="XM_046150869.1"/>
</dbReference>
<comment type="subcellular location">
    <subcellularLocation>
        <location evidence="1">Membrane</location>
        <topology evidence="1">Multi-pass membrane protein</topology>
    </subcellularLocation>
</comment>
<keyword evidence="4 7" id="KW-0472">Membrane</keyword>
<dbReference type="PANTHER" id="PTHR33048:SF134">
    <property type="entry name" value="INTEGRAL MEMBRANE PROTEIN"/>
    <property type="match status" value="1"/>
</dbReference>
<dbReference type="GeneID" id="70180415"/>
<keyword evidence="10" id="KW-1185">Reference proteome</keyword>
<feature type="region of interest" description="Disordered" evidence="6">
    <location>
        <begin position="270"/>
        <end position="301"/>
    </location>
</feature>
<evidence type="ECO:0000256" key="2">
    <source>
        <dbReference type="ARBA" id="ARBA00022692"/>
    </source>
</evidence>
<feature type="transmembrane region" description="Helical" evidence="7">
    <location>
        <begin position="127"/>
        <end position="149"/>
    </location>
</feature>
<name>A0A9P8XRM3_9PEZI</name>
<feature type="domain" description="Rhodopsin" evidence="8">
    <location>
        <begin position="14"/>
        <end position="193"/>
    </location>
</feature>
<proteinExistence type="inferred from homology"/>
<dbReference type="EMBL" id="JAGTJQ010000013">
    <property type="protein sequence ID" value="KAH7014138.1"/>
    <property type="molecule type" value="Genomic_DNA"/>
</dbReference>
<evidence type="ECO:0000259" key="8">
    <source>
        <dbReference type="Pfam" id="PF20684"/>
    </source>
</evidence>
<dbReference type="InterPro" id="IPR049326">
    <property type="entry name" value="Rhodopsin_dom_fungi"/>
</dbReference>
<gene>
    <name evidence="9" type="ORF">B0I36DRAFT_255318</name>
</gene>
<evidence type="ECO:0000256" key="5">
    <source>
        <dbReference type="ARBA" id="ARBA00038359"/>
    </source>
</evidence>
<sequence length="301" mass="33665">MNDAGLAFFENSKFALNMISILGLGLVKMSILVLYLNLFPSPTFKWVTWGIMGYVGVWTISFFFSHLFTCYPITTFIDFFEDKTCVNQTAMFLTVLYTNVIADFVILILPVPMIMGLQLQFKTKMAVIGMLSLGAATCAISVTRVLAITSVASEYVRHPNDIIYYTAPVFYWTNIELSMAVVCACLPTLRPIWTHFYPKKTATGNNSYEYGYSGSNSRKGTGRNNIRSTPYTEIDEMELNPTGAKSENPAYLDQPNRQGSRHIVKQTVIAQTVDDVEDSSSTTDLRPTEQGRWNGGYGRGV</sequence>
<organism evidence="9 10">
    <name type="scientific">Microdochium trichocladiopsis</name>
    <dbReference type="NCBI Taxonomy" id="1682393"/>
    <lineage>
        <taxon>Eukaryota</taxon>
        <taxon>Fungi</taxon>
        <taxon>Dikarya</taxon>
        <taxon>Ascomycota</taxon>
        <taxon>Pezizomycotina</taxon>
        <taxon>Sordariomycetes</taxon>
        <taxon>Xylariomycetidae</taxon>
        <taxon>Xylariales</taxon>
        <taxon>Microdochiaceae</taxon>
        <taxon>Microdochium</taxon>
    </lineage>
</organism>
<dbReference type="PANTHER" id="PTHR33048">
    <property type="entry name" value="PTH11-LIKE INTEGRAL MEMBRANE PROTEIN (AFU_ORTHOLOGUE AFUA_5G11245)"/>
    <property type="match status" value="1"/>
</dbReference>
<dbReference type="InterPro" id="IPR052337">
    <property type="entry name" value="SAT4-like"/>
</dbReference>
<feature type="transmembrane region" description="Helical" evidence="7">
    <location>
        <begin position="14"/>
        <end position="39"/>
    </location>
</feature>
<evidence type="ECO:0000256" key="1">
    <source>
        <dbReference type="ARBA" id="ARBA00004141"/>
    </source>
</evidence>
<protein>
    <recommendedName>
        <fullName evidence="8">Rhodopsin domain-containing protein</fullName>
    </recommendedName>
</protein>
<dbReference type="GO" id="GO:0016020">
    <property type="term" value="C:membrane"/>
    <property type="evidence" value="ECO:0007669"/>
    <property type="project" value="UniProtKB-SubCell"/>
</dbReference>
<dbReference type="Proteomes" id="UP000756346">
    <property type="component" value="Unassembled WGS sequence"/>
</dbReference>
<accession>A0A9P8XRM3</accession>
<evidence type="ECO:0000313" key="9">
    <source>
        <dbReference type="EMBL" id="KAH7014138.1"/>
    </source>
</evidence>